<protein>
    <submittedName>
        <fullName evidence="5">LacI family DNA-binding transcriptional regulator</fullName>
    </submittedName>
</protein>
<evidence type="ECO:0000313" key="6">
    <source>
        <dbReference type="Proteomes" id="UP000773064"/>
    </source>
</evidence>
<organism evidence="5 6">
    <name type="scientific">Bifidobacterium santillanense</name>
    <dbReference type="NCBI Taxonomy" id="2809028"/>
    <lineage>
        <taxon>Bacteria</taxon>
        <taxon>Bacillati</taxon>
        <taxon>Actinomycetota</taxon>
        <taxon>Actinomycetes</taxon>
        <taxon>Bifidobacteriales</taxon>
        <taxon>Bifidobacteriaceae</taxon>
        <taxon>Bifidobacterium</taxon>
    </lineage>
</organism>
<evidence type="ECO:0000259" key="4">
    <source>
        <dbReference type="PROSITE" id="PS50932"/>
    </source>
</evidence>
<evidence type="ECO:0000256" key="2">
    <source>
        <dbReference type="ARBA" id="ARBA00023125"/>
    </source>
</evidence>
<dbReference type="CDD" id="cd06267">
    <property type="entry name" value="PBP1_LacI_sugar_binding-like"/>
    <property type="match status" value="1"/>
</dbReference>
<dbReference type="PANTHER" id="PTHR30146">
    <property type="entry name" value="LACI-RELATED TRANSCRIPTIONAL REPRESSOR"/>
    <property type="match status" value="1"/>
</dbReference>
<dbReference type="InterPro" id="IPR028082">
    <property type="entry name" value="Peripla_BP_I"/>
</dbReference>
<dbReference type="PROSITE" id="PS50932">
    <property type="entry name" value="HTH_LACI_2"/>
    <property type="match status" value="1"/>
</dbReference>
<keyword evidence="1" id="KW-0805">Transcription regulation</keyword>
<dbReference type="SUPFAM" id="SSF47413">
    <property type="entry name" value="lambda repressor-like DNA-binding domains"/>
    <property type="match status" value="1"/>
</dbReference>
<dbReference type="CDD" id="cd01392">
    <property type="entry name" value="HTH_LacI"/>
    <property type="match status" value="1"/>
</dbReference>
<dbReference type="GO" id="GO:0003677">
    <property type="term" value="F:DNA binding"/>
    <property type="evidence" value="ECO:0007669"/>
    <property type="project" value="UniProtKB-KW"/>
</dbReference>
<dbReference type="Gene3D" id="1.10.260.40">
    <property type="entry name" value="lambda repressor-like DNA-binding domains"/>
    <property type="match status" value="1"/>
</dbReference>
<dbReference type="PANTHER" id="PTHR30146:SF138">
    <property type="entry name" value="TRANSCRIPTIONAL REGULATORY PROTEIN"/>
    <property type="match status" value="1"/>
</dbReference>
<name>A0ABS5UPI3_9BIFI</name>
<comment type="caution">
    <text evidence="5">The sequence shown here is derived from an EMBL/GenBank/DDBJ whole genome shotgun (WGS) entry which is preliminary data.</text>
</comment>
<dbReference type="SMART" id="SM00354">
    <property type="entry name" value="HTH_LACI"/>
    <property type="match status" value="1"/>
</dbReference>
<accession>A0ABS5UPI3</accession>
<dbReference type="Pfam" id="PF00356">
    <property type="entry name" value="LacI"/>
    <property type="match status" value="1"/>
</dbReference>
<sequence>MTGIPTPGPHGRGGVTLKDVAKAAGVSVSTASRALAGNTMIGAETRARVLRTARRLNYVANGLAQSMAGGGMRTLAFITNAFLGEPFARIAYGVDDVARENHAVLLTNSAHEDMAAEWETIALLARQRVAGVLLVGSRTTSPEYRTHLAACRDLLASVGARLVMCGSPRIPGLDDIPTVAYEQRDGARRATEALLQAGHRRIAFLGYDERSTARERFAGFRDALASAGLYADPRSALVTHSDNRGAALDAAVGRLLTMPDGRRPTAVVCVTDFAAYRVYSAARSLGLRIPEDLSVTGFDDLSGDDALLPRLSSVRVPYERIGERAAALALDAPTTGSDDSNDCGGRTIHPVFPVEFVARESIAPTAV</sequence>
<gene>
    <name evidence="5" type="ORF">JS528_05100</name>
</gene>
<dbReference type="EMBL" id="JAFEJS010000004">
    <property type="protein sequence ID" value="MBT1172738.1"/>
    <property type="molecule type" value="Genomic_DNA"/>
</dbReference>
<dbReference type="Pfam" id="PF13377">
    <property type="entry name" value="Peripla_BP_3"/>
    <property type="match status" value="1"/>
</dbReference>
<keyword evidence="6" id="KW-1185">Reference proteome</keyword>
<keyword evidence="3" id="KW-0804">Transcription</keyword>
<dbReference type="PROSITE" id="PS00356">
    <property type="entry name" value="HTH_LACI_1"/>
    <property type="match status" value="1"/>
</dbReference>
<dbReference type="Gene3D" id="3.40.50.2300">
    <property type="match status" value="2"/>
</dbReference>
<feature type="domain" description="HTH lacI-type" evidence="4">
    <location>
        <begin position="15"/>
        <end position="69"/>
    </location>
</feature>
<dbReference type="InterPro" id="IPR010982">
    <property type="entry name" value="Lambda_DNA-bd_dom_sf"/>
</dbReference>
<evidence type="ECO:0000256" key="1">
    <source>
        <dbReference type="ARBA" id="ARBA00023015"/>
    </source>
</evidence>
<dbReference type="InterPro" id="IPR046335">
    <property type="entry name" value="LacI/GalR-like_sensor"/>
</dbReference>
<dbReference type="InterPro" id="IPR000843">
    <property type="entry name" value="HTH_LacI"/>
</dbReference>
<evidence type="ECO:0000313" key="5">
    <source>
        <dbReference type="EMBL" id="MBT1172738.1"/>
    </source>
</evidence>
<dbReference type="RefSeq" id="WP_214358017.1">
    <property type="nucleotide sequence ID" value="NZ_JAFEJS010000004.1"/>
</dbReference>
<evidence type="ECO:0000256" key="3">
    <source>
        <dbReference type="ARBA" id="ARBA00023163"/>
    </source>
</evidence>
<dbReference type="Proteomes" id="UP000773064">
    <property type="component" value="Unassembled WGS sequence"/>
</dbReference>
<reference evidence="5 6" key="1">
    <citation type="journal article" date="2021" name="Environ. Microbiol.">
        <title>Genetic insights into the dark matter of the mammalian gut microbiota through targeted genome reconstruction.</title>
        <authorList>
            <person name="Lugli G.A."/>
            <person name="Alessandri G."/>
            <person name="Milani C."/>
            <person name="Viappiani A."/>
            <person name="Fontana F."/>
            <person name="Tarracchini C."/>
            <person name="Mancabelli L."/>
            <person name="Argentini C."/>
            <person name="Ruiz L."/>
            <person name="Margolles A."/>
            <person name="van Sinderen D."/>
            <person name="Turroni F."/>
            <person name="Ventura M."/>
        </authorList>
    </citation>
    <scope>NUCLEOTIDE SEQUENCE [LARGE SCALE GENOMIC DNA]</scope>
    <source>
        <strain evidence="5 6">MA2</strain>
    </source>
</reference>
<keyword evidence="2 5" id="KW-0238">DNA-binding</keyword>
<dbReference type="SUPFAM" id="SSF53822">
    <property type="entry name" value="Periplasmic binding protein-like I"/>
    <property type="match status" value="1"/>
</dbReference>
<proteinExistence type="predicted"/>